<protein>
    <recommendedName>
        <fullName evidence="4">Nucleoside triphosphate pyrophosphohydrolase</fullName>
        <ecNumber evidence="3">3.6.1.8</ecNumber>
    </recommendedName>
</protein>
<comment type="similarity">
    <text evidence="2">Belongs to the nucleoside triphosphate pyrophosphohydrolase family.</text>
</comment>
<keyword evidence="5" id="KW-0175">Coiled coil</keyword>
<name>A0A1H2SX61_9RHOB</name>
<comment type="catalytic activity">
    <reaction evidence="1">
        <text>ATP + H2O = AMP + diphosphate + H(+)</text>
        <dbReference type="Rhea" id="RHEA:14245"/>
        <dbReference type="ChEBI" id="CHEBI:15377"/>
        <dbReference type="ChEBI" id="CHEBI:15378"/>
        <dbReference type="ChEBI" id="CHEBI:30616"/>
        <dbReference type="ChEBI" id="CHEBI:33019"/>
        <dbReference type="ChEBI" id="CHEBI:456215"/>
        <dbReference type="EC" id="3.6.1.8"/>
    </reaction>
</comment>
<evidence type="ECO:0000256" key="2">
    <source>
        <dbReference type="ARBA" id="ARBA00061115"/>
    </source>
</evidence>
<dbReference type="PANTHER" id="PTHR30522:SF0">
    <property type="entry name" value="NUCLEOSIDE TRIPHOSPHATE PYROPHOSPHOHYDROLASE"/>
    <property type="match status" value="1"/>
</dbReference>
<evidence type="ECO:0000256" key="1">
    <source>
        <dbReference type="ARBA" id="ARBA00052141"/>
    </source>
</evidence>
<dbReference type="InterPro" id="IPR004518">
    <property type="entry name" value="MazG-like_dom"/>
</dbReference>
<evidence type="ECO:0000313" key="9">
    <source>
        <dbReference type="Proteomes" id="UP000199118"/>
    </source>
</evidence>
<accession>A0A1H2SX61</accession>
<dbReference type="InterPro" id="IPR048011">
    <property type="entry name" value="NTP-PPase_MazG-like_C"/>
</dbReference>
<dbReference type="GO" id="GO:0006950">
    <property type="term" value="P:response to stress"/>
    <property type="evidence" value="ECO:0007669"/>
    <property type="project" value="UniProtKB-ARBA"/>
</dbReference>
<dbReference type="EC" id="3.6.1.8" evidence="3"/>
<evidence type="ECO:0000256" key="3">
    <source>
        <dbReference type="ARBA" id="ARBA00066372"/>
    </source>
</evidence>
<dbReference type="RefSeq" id="WP_092679811.1">
    <property type="nucleotide sequence ID" value="NZ_FNMZ01000001.1"/>
</dbReference>
<reference evidence="8 9" key="1">
    <citation type="submission" date="2016-10" db="EMBL/GenBank/DDBJ databases">
        <authorList>
            <person name="de Groot N.N."/>
        </authorList>
    </citation>
    <scope>NUCLEOTIDE SEQUENCE [LARGE SCALE GENOMIC DNA]</scope>
    <source>
        <strain evidence="8 9">DSM 17890</strain>
    </source>
</reference>
<gene>
    <name evidence="8" type="ORF">SAMN05444336_101811</name>
</gene>
<dbReference type="GO" id="GO:0046047">
    <property type="term" value="P:TTP catabolic process"/>
    <property type="evidence" value="ECO:0007669"/>
    <property type="project" value="TreeGrafter"/>
</dbReference>
<evidence type="ECO:0000259" key="7">
    <source>
        <dbReference type="Pfam" id="PF03819"/>
    </source>
</evidence>
<dbReference type="STRING" id="356660.SAMN05444336_101811"/>
<evidence type="ECO:0000313" key="8">
    <source>
        <dbReference type="EMBL" id="SDW36170.1"/>
    </source>
</evidence>
<dbReference type="GO" id="GO:0047693">
    <property type="term" value="F:ATP diphosphatase activity"/>
    <property type="evidence" value="ECO:0007669"/>
    <property type="project" value="UniProtKB-EC"/>
</dbReference>
<dbReference type="FunFam" id="1.10.287.1080:FF:000001">
    <property type="entry name" value="Nucleoside triphosphate pyrophosphohydrolase"/>
    <property type="match status" value="1"/>
</dbReference>
<organism evidence="8 9">
    <name type="scientific">Albimonas donghaensis</name>
    <dbReference type="NCBI Taxonomy" id="356660"/>
    <lineage>
        <taxon>Bacteria</taxon>
        <taxon>Pseudomonadati</taxon>
        <taxon>Pseudomonadota</taxon>
        <taxon>Alphaproteobacteria</taxon>
        <taxon>Rhodobacterales</taxon>
        <taxon>Paracoccaceae</taxon>
        <taxon>Albimonas</taxon>
    </lineage>
</organism>
<dbReference type="FunFam" id="1.10.287.1080:FF:000003">
    <property type="entry name" value="Nucleoside triphosphate pyrophosphohydrolase"/>
    <property type="match status" value="1"/>
</dbReference>
<feature type="coiled-coil region" evidence="5">
    <location>
        <begin position="183"/>
        <end position="210"/>
    </location>
</feature>
<dbReference type="GO" id="GO:0046081">
    <property type="term" value="P:dUTP catabolic process"/>
    <property type="evidence" value="ECO:0007669"/>
    <property type="project" value="TreeGrafter"/>
</dbReference>
<dbReference type="GO" id="GO:0046052">
    <property type="term" value="P:UTP catabolic process"/>
    <property type="evidence" value="ECO:0007669"/>
    <property type="project" value="TreeGrafter"/>
</dbReference>
<dbReference type="CDD" id="cd11529">
    <property type="entry name" value="NTP-PPase_MazG_Cterm"/>
    <property type="match status" value="1"/>
</dbReference>
<feature type="domain" description="NTP pyrophosphohydrolase MazG-like" evidence="7">
    <location>
        <begin position="43"/>
        <end position="116"/>
    </location>
</feature>
<dbReference type="PANTHER" id="PTHR30522">
    <property type="entry name" value="NUCLEOSIDE TRIPHOSPHATE PYROPHOSPHOHYDROLASE"/>
    <property type="match status" value="1"/>
</dbReference>
<dbReference type="OrthoDB" id="9808939at2"/>
<evidence type="ECO:0000256" key="4">
    <source>
        <dbReference type="ARBA" id="ARBA00074799"/>
    </source>
</evidence>
<feature type="region of interest" description="Disordered" evidence="6">
    <location>
        <begin position="277"/>
        <end position="296"/>
    </location>
</feature>
<dbReference type="EMBL" id="FNMZ01000001">
    <property type="protein sequence ID" value="SDW36170.1"/>
    <property type="molecule type" value="Genomic_DNA"/>
</dbReference>
<feature type="compositionally biased region" description="Polar residues" evidence="6">
    <location>
        <begin position="283"/>
        <end position="296"/>
    </location>
</feature>
<dbReference type="NCBIfam" id="NF007113">
    <property type="entry name" value="PRK09562.1"/>
    <property type="match status" value="1"/>
</dbReference>
<dbReference type="InterPro" id="IPR048015">
    <property type="entry name" value="NTP-PPase_MazG-like_N"/>
</dbReference>
<sequence length="296" mass="32102">MSAPLPRDASDALVHDASAALPRLLEIMRRLRAPDGCPWDLEQDFASIAPYTIEEAHEVADAIARGDMADLRDELGDLLLQVVYHAQMAQEAGAWDFDAVARGAADKMVRRHPHVFGDQADDRDAEGQTVEWEKIKAAERAARGEPAEPVSALDGVALGLPAMTRALKLQKRAARVGFDWPEAGDVLAKLREEAEELAQARERLDRDAMEDEFGDLAFVMVNLGRKLGLDPEAALRRTNAKFERRFRAVEAGLAAAGKAPAEATLQEMDALWDAAKAGEKSTGMATGNPTEQAAKG</sequence>
<keyword evidence="9" id="KW-1185">Reference proteome</keyword>
<dbReference type="NCBIfam" id="TIGR00444">
    <property type="entry name" value="mazG"/>
    <property type="match status" value="1"/>
</dbReference>
<dbReference type="Proteomes" id="UP000199118">
    <property type="component" value="Unassembled WGS sequence"/>
</dbReference>
<dbReference type="GO" id="GO:0046076">
    <property type="term" value="P:dTTP catabolic process"/>
    <property type="evidence" value="ECO:0007669"/>
    <property type="project" value="TreeGrafter"/>
</dbReference>
<dbReference type="CDD" id="cd11528">
    <property type="entry name" value="NTP-PPase_MazG_Nterm"/>
    <property type="match status" value="1"/>
</dbReference>
<dbReference type="Pfam" id="PF03819">
    <property type="entry name" value="MazG"/>
    <property type="match status" value="2"/>
</dbReference>
<evidence type="ECO:0000256" key="6">
    <source>
        <dbReference type="SAM" id="MobiDB-lite"/>
    </source>
</evidence>
<dbReference type="Gene3D" id="1.10.287.1080">
    <property type="entry name" value="MazG-like"/>
    <property type="match status" value="2"/>
</dbReference>
<dbReference type="InterPro" id="IPR011551">
    <property type="entry name" value="NTP_PyrPHydrolase_MazG"/>
</dbReference>
<dbReference type="AlphaFoldDB" id="A0A1H2SX61"/>
<evidence type="ECO:0000256" key="5">
    <source>
        <dbReference type="SAM" id="Coils"/>
    </source>
</evidence>
<dbReference type="GO" id="GO:0006203">
    <property type="term" value="P:dGTP catabolic process"/>
    <property type="evidence" value="ECO:0007669"/>
    <property type="project" value="TreeGrafter"/>
</dbReference>
<dbReference type="SUPFAM" id="SSF101386">
    <property type="entry name" value="all-alpha NTP pyrophosphatases"/>
    <property type="match status" value="2"/>
</dbReference>
<proteinExistence type="inferred from homology"/>
<feature type="domain" description="NTP pyrophosphohydrolase MazG-like" evidence="7">
    <location>
        <begin position="187"/>
        <end position="246"/>
    </location>
</feature>
<dbReference type="GO" id="GO:0046061">
    <property type="term" value="P:dATP catabolic process"/>
    <property type="evidence" value="ECO:0007669"/>
    <property type="project" value="TreeGrafter"/>
</dbReference>